<dbReference type="eggNOG" id="COG1032">
    <property type="taxonomic scope" value="Bacteria"/>
</dbReference>
<comment type="cofactor">
    <cofactor evidence="1">
        <name>[4Fe-4S] cluster</name>
        <dbReference type="ChEBI" id="CHEBI:49883"/>
    </cofactor>
</comment>
<dbReference type="Pfam" id="PF04055">
    <property type="entry name" value="Radical_SAM"/>
    <property type="match status" value="1"/>
</dbReference>
<dbReference type="HOGENOM" id="CLU_532973_0_0_5"/>
<dbReference type="InterPro" id="IPR006638">
    <property type="entry name" value="Elp3/MiaA/NifB-like_rSAM"/>
</dbReference>
<keyword evidence="3" id="KW-0479">Metal-binding</keyword>
<dbReference type="Proteomes" id="UP000003947">
    <property type="component" value="Unassembled WGS sequence"/>
</dbReference>
<dbReference type="SUPFAM" id="SSF102114">
    <property type="entry name" value="Radical SAM enzymes"/>
    <property type="match status" value="1"/>
</dbReference>
<dbReference type="SMART" id="SM00729">
    <property type="entry name" value="Elp3"/>
    <property type="match status" value="1"/>
</dbReference>
<protein>
    <submittedName>
        <fullName evidence="7">Fe-S oxidoreductase</fullName>
    </submittedName>
</protein>
<keyword evidence="4" id="KW-0408">Iron</keyword>
<evidence type="ECO:0000256" key="4">
    <source>
        <dbReference type="ARBA" id="ARBA00023004"/>
    </source>
</evidence>
<dbReference type="PANTHER" id="PTHR43409">
    <property type="entry name" value="ANAEROBIC MAGNESIUM-PROTOPORPHYRIN IX MONOMETHYL ESTER CYCLASE-RELATED"/>
    <property type="match status" value="1"/>
</dbReference>
<dbReference type="GO" id="GO:0046872">
    <property type="term" value="F:metal ion binding"/>
    <property type="evidence" value="ECO:0007669"/>
    <property type="project" value="UniProtKB-KW"/>
</dbReference>
<dbReference type="GO" id="GO:0003824">
    <property type="term" value="F:catalytic activity"/>
    <property type="evidence" value="ECO:0007669"/>
    <property type="project" value="InterPro"/>
</dbReference>
<dbReference type="STRING" id="864069.MicloDRAFT_00003580"/>
<evidence type="ECO:0000256" key="5">
    <source>
        <dbReference type="ARBA" id="ARBA00023014"/>
    </source>
</evidence>
<organism evidence="7 8">
    <name type="scientific">Microvirga lotononidis</name>
    <dbReference type="NCBI Taxonomy" id="864069"/>
    <lineage>
        <taxon>Bacteria</taxon>
        <taxon>Pseudomonadati</taxon>
        <taxon>Pseudomonadota</taxon>
        <taxon>Alphaproteobacteria</taxon>
        <taxon>Hyphomicrobiales</taxon>
        <taxon>Methylobacteriaceae</taxon>
        <taxon>Microvirga</taxon>
    </lineage>
</organism>
<evidence type="ECO:0000259" key="6">
    <source>
        <dbReference type="PROSITE" id="PS51918"/>
    </source>
</evidence>
<sequence>MHRPARKPRVLIVIAHFDDSRNPNGRPNFVPQGVGHAFLAGAFASSEVELMLYSEFYSGPLADEKMFSWPDMLVLTGVTSAFDRMRQLAAYTRVKSPKCVVVAGGPAVRNLPRTSASTFDYACNGDVEELATVAQEVFGPHVVADHFRPRFDLLTWNGPVNYAESSRYCNFRCSFCALTAENRPYAAYDLDFVEEQLRSYRRPKPVLFVDNNFYGNNRSLFYQKLDLLEDLVKRRILPGWLALVTSDFFSDPMNLTRAREAGCLGLFCGVESFNADQIKAYNKRQNLVLPQLEVIRACLEAGIVFQYGLLFDPTVQLLEDMEAELDFVLNCDRIPLPAFLSLTIPLLGTPLFHDRLRSKQFLPMAKLRDMDGYTLLTRPIDELERVVPFVRSLAKLNGHSRQIARHSFGFWRRYRRSLSVRQMTCLIANSARLCMPSLINNRRSPSLTHDETLTYITSSQPLGPLYQPLFALPEHLRQNFSPTMITDEAGEVHPDIAGNLTRLSTPVREQG</sequence>
<dbReference type="Gene3D" id="3.40.50.280">
    <property type="entry name" value="Cobalamin-binding domain"/>
    <property type="match status" value="1"/>
</dbReference>
<proteinExistence type="predicted"/>
<evidence type="ECO:0000313" key="8">
    <source>
        <dbReference type="Proteomes" id="UP000003947"/>
    </source>
</evidence>
<feature type="domain" description="Radical SAM core" evidence="6">
    <location>
        <begin position="155"/>
        <end position="381"/>
    </location>
</feature>
<keyword evidence="5" id="KW-0411">Iron-sulfur</keyword>
<evidence type="ECO:0000256" key="3">
    <source>
        <dbReference type="ARBA" id="ARBA00022723"/>
    </source>
</evidence>
<evidence type="ECO:0000256" key="1">
    <source>
        <dbReference type="ARBA" id="ARBA00001966"/>
    </source>
</evidence>
<dbReference type="EMBL" id="JH660635">
    <property type="protein sequence ID" value="EIM30831.1"/>
    <property type="molecule type" value="Genomic_DNA"/>
</dbReference>
<dbReference type="SFLD" id="SFLDS00029">
    <property type="entry name" value="Radical_SAM"/>
    <property type="match status" value="1"/>
</dbReference>
<keyword evidence="2" id="KW-0949">S-adenosyl-L-methionine</keyword>
<dbReference type="SFLD" id="SFLDG01082">
    <property type="entry name" value="B12-binding_domain_containing"/>
    <property type="match status" value="1"/>
</dbReference>
<reference evidence="7 8" key="1">
    <citation type="submission" date="2012-02" db="EMBL/GenBank/DDBJ databases">
        <title>Improved High-Quality Draft sequence of Microvirga sp. WSM3557.</title>
        <authorList>
            <consortium name="US DOE Joint Genome Institute"/>
            <person name="Lucas S."/>
            <person name="Han J."/>
            <person name="Lapidus A."/>
            <person name="Cheng J.-F."/>
            <person name="Goodwin L."/>
            <person name="Pitluck S."/>
            <person name="Peters L."/>
            <person name="Zhang X."/>
            <person name="Detter J.C."/>
            <person name="Han C."/>
            <person name="Tapia R."/>
            <person name="Land M."/>
            <person name="Hauser L."/>
            <person name="Kyrpides N."/>
            <person name="Ivanova N."/>
            <person name="Pagani I."/>
            <person name="Brau L."/>
            <person name="Yates R."/>
            <person name="O'Hara G."/>
            <person name="Rui T."/>
            <person name="Howieson J."/>
            <person name="Reeve W."/>
            <person name="Woyke T."/>
        </authorList>
    </citation>
    <scope>NUCLEOTIDE SEQUENCE [LARGE SCALE GENOMIC DNA]</scope>
    <source>
        <strain evidence="7 8">WSM3557</strain>
    </source>
</reference>
<name>I4Z3N9_9HYPH</name>
<gene>
    <name evidence="7" type="ORF">MicloDRAFT_00003580</name>
</gene>
<dbReference type="InterPro" id="IPR007197">
    <property type="entry name" value="rSAM"/>
</dbReference>
<dbReference type="PROSITE" id="PS51918">
    <property type="entry name" value="RADICAL_SAM"/>
    <property type="match status" value="1"/>
</dbReference>
<dbReference type="PATRIC" id="fig|864069.3.peg.380"/>
<dbReference type="GO" id="GO:0051536">
    <property type="term" value="F:iron-sulfur cluster binding"/>
    <property type="evidence" value="ECO:0007669"/>
    <property type="project" value="UniProtKB-KW"/>
</dbReference>
<accession>I4Z3N9</accession>
<dbReference type="CDD" id="cd01335">
    <property type="entry name" value="Radical_SAM"/>
    <property type="match status" value="1"/>
</dbReference>
<evidence type="ECO:0000313" key="7">
    <source>
        <dbReference type="EMBL" id="EIM30831.1"/>
    </source>
</evidence>
<dbReference type="InterPro" id="IPR051198">
    <property type="entry name" value="BchE-like"/>
</dbReference>
<dbReference type="AlphaFoldDB" id="I4Z3N9"/>
<keyword evidence="8" id="KW-1185">Reference proteome</keyword>
<evidence type="ECO:0000256" key="2">
    <source>
        <dbReference type="ARBA" id="ARBA00022691"/>
    </source>
</evidence>
<dbReference type="InterPro" id="IPR058240">
    <property type="entry name" value="rSAM_sf"/>
</dbReference>